<evidence type="ECO:0000256" key="3">
    <source>
        <dbReference type="ARBA" id="ARBA00022448"/>
    </source>
</evidence>
<dbReference type="InterPro" id="IPR035906">
    <property type="entry name" value="MetI-like_sf"/>
</dbReference>
<evidence type="ECO:0000256" key="5">
    <source>
        <dbReference type="ARBA" id="ARBA00022692"/>
    </source>
</evidence>
<feature type="domain" description="ABC transmembrane type-1" evidence="10">
    <location>
        <begin position="26"/>
        <end position="214"/>
    </location>
</feature>
<dbReference type="RefSeq" id="WP_380693830.1">
    <property type="nucleotide sequence ID" value="NZ_JBHRYR010000002.1"/>
</dbReference>
<dbReference type="Pfam" id="PF00528">
    <property type="entry name" value="BPD_transp_1"/>
    <property type="match status" value="1"/>
</dbReference>
<dbReference type="SUPFAM" id="SSF161098">
    <property type="entry name" value="MetI-like"/>
    <property type="match status" value="1"/>
</dbReference>
<proteinExistence type="inferred from homology"/>
<dbReference type="InterPro" id="IPR043429">
    <property type="entry name" value="ArtM/GltK/GlnP/TcyL/YhdX-like"/>
</dbReference>
<dbReference type="InterPro" id="IPR000515">
    <property type="entry name" value="MetI-like"/>
</dbReference>
<dbReference type="Gene3D" id="1.10.3720.10">
    <property type="entry name" value="MetI-like"/>
    <property type="match status" value="1"/>
</dbReference>
<keyword evidence="3 9" id="KW-0813">Transport</keyword>
<evidence type="ECO:0000256" key="2">
    <source>
        <dbReference type="ARBA" id="ARBA00010072"/>
    </source>
</evidence>
<comment type="caution">
    <text evidence="11">The sequence shown here is derived from an EMBL/GenBank/DDBJ whole genome shotgun (WGS) entry which is preliminary data.</text>
</comment>
<keyword evidence="6" id="KW-0029">Amino-acid transport</keyword>
<comment type="similarity">
    <text evidence="2">Belongs to the binding-protein-dependent transport system permease family. HisMQ subfamily.</text>
</comment>
<organism evidence="11 12">
    <name type="scientific">Saccharospirillum mangrovi</name>
    <dbReference type="NCBI Taxonomy" id="2161747"/>
    <lineage>
        <taxon>Bacteria</taxon>
        <taxon>Pseudomonadati</taxon>
        <taxon>Pseudomonadota</taxon>
        <taxon>Gammaproteobacteria</taxon>
        <taxon>Oceanospirillales</taxon>
        <taxon>Saccharospirillaceae</taxon>
        <taxon>Saccharospirillum</taxon>
    </lineage>
</organism>
<dbReference type="PANTHER" id="PTHR30614">
    <property type="entry name" value="MEMBRANE COMPONENT OF AMINO ACID ABC TRANSPORTER"/>
    <property type="match status" value="1"/>
</dbReference>
<dbReference type="NCBIfam" id="TIGR01726">
    <property type="entry name" value="HEQRo_perm_3TM"/>
    <property type="match status" value="1"/>
</dbReference>
<keyword evidence="4" id="KW-1003">Cell membrane</keyword>
<feature type="transmembrane region" description="Helical" evidence="9">
    <location>
        <begin position="142"/>
        <end position="164"/>
    </location>
</feature>
<dbReference type="InterPro" id="IPR010065">
    <property type="entry name" value="AA_ABC_transptr_permease_3TM"/>
</dbReference>
<dbReference type="CDD" id="cd06261">
    <property type="entry name" value="TM_PBP2"/>
    <property type="match status" value="1"/>
</dbReference>
<sequence>MSTATSTVQIFGDLRPQDMLYLGEAALRTLHISAISITAGTLFGIVFGWFMAAGNRFVQFCVNSVLDVFRSVPLLIQLILFDSFIAIAGYPMEAFWSGTIVLSVYTSALVASVARGGIEAVPQSLRRASRSLGMTYWQDMRYVVWPVGIRAVFASWLGIALSVIKDSALVSVLGYVELLRASQILIGRTAETFTILGIAGLFYFALSFPLSKAGEYIEKRWQRS</sequence>
<reference evidence="12" key="1">
    <citation type="journal article" date="2019" name="Int. J. Syst. Evol. Microbiol.">
        <title>The Global Catalogue of Microorganisms (GCM) 10K type strain sequencing project: providing services to taxonomists for standard genome sequencing and annotation.</title>
        <authorList>
            <consortium name="The Broad Institute Genomics Platform"/>
            <consortium name="The Broad Institute Genome Sequencing Center for Infectious Disease"/>
            <person name="Wu L."/>
            <person name="Ma J."/>
        </authorList>
    </citation>
    <scope>NUCLEOTIDE SEQUENCE [LARGE SCALE GENOMIC DNA]</scope>
    <source>
        <strain evidence="12">IBRC 10765</strain>
    </source>
</reference>
<evidence type="ECO:0000313" key="11">
    <source>
        <dbReference type="EMBL" id="MFC3852090.1"/>
    </source>
</evidence>
<feature type="transmembrane region" description="Helical" evidence="9">
    <location>
        <begin position="30"/>
        <end position="52"/>
    </location>
</feature>
<evidence type="ECO:0000256" key="8">
    <source>
        <dbReference type="ARBA" id="ARBA00023136"/>
    </source>
</evidence>
<accession>A0ABV7ZYA5</accession>
<comment type="subcellular location">
    <subcellularLocation>
        <location evidence="1">Cell inner membrane</location>
        <topology evidence="1">Multi-pass membrane protein</topology>
    </subcellularLocation>
    <subcellularLocation>
        <location evidence="9">Cell membrane</location>
        <topology evidence="9">Multi-pass membrane protein</topology>
    </subcellularLocation>
</comment>
<keyword evidence="7 9" id="KW-1133">Transmembrane helix</keyword>
<gene>
    <name evidence="11" type="ORF">ACFOOG_04500</name>
</gene>
<keyword evidence="8 9" id="KW-0472">Membrane</keyword>
<feature type="transmembrane region" description="Helical" evidence="9">
    <location>
        <begin position="96"/>
        <end position="121"/>
    </location>
</feature>
<dbReference type="Proteomes" id="UP001595617">
    <property type="component" value="Unassembled WGS sequence"/>
</dbReference>
<feature type="transmembrane region" description="Helical" evidence="9">
    <location>
        <begin position="184"/>
        <end position="206"/>
    </location>
</feature>
<evidence type="ECO:0000313" key="12">
    <source>
        <dbReference type="Proteomes" id="UP001595617"/>
    </source>
</evidence>
<protein>
    <submittedName>
        <fullName evidence="11">Amino acid ABC transporter permease</fullName>
    </submittedName>
</protein>
<keyword evidence="12" id="KW-1185">Reference proteome</keyword>
<evidence type="ECO:0000256" key="7">
    <source>
        <dbReference type="ARBA" id="ARBA00022989"/>
    </source>
</evidence>
<dbReference type="PROSITE" id="PS50928">
    <property type="entry name" value="ABC_TM1"/>
    <property type="match status" value="1"/>
</dbReference>
<dbReference type="EMBL" id="JBHRYR010000002">
    <property type="protein sequence ID" value="MFC3852090.1"/>
    <property type="molecule type" value="Genomic_DNA"/>
</dbReference>
<name>A0ABV7ZYA5_9GAMM</name>
<feature type="transmembrane region" description="Helical" evidence="9">
    <location>
        <begin position="72"/>
        <end position="90"/>
    </location>
</feature>
<evidence type="ECO:0000256" key="9">
    <source>
        <dbReference type="RuleBase" id="RU363032"/>
    </source>
</evidence>
<evidence type="ECO:0000256" key="4">
    <source>
        <dbReference type="ARBA" id="ARBA00022475"/>
    </source>
</evidence>
<evidence type="ECO:0000256" key="1">
    <source>
        <dbReference type="ARBA" id="ARBA00004429"/>
    </source>
</evidence>
<evidence type="ECO:0000256" key="6">
    <source>
        <dbReference type="ARBA" id="ARBA00022970"/>
    </source>
</evidence>
<dbReference type="PANTHER" id="PTHR30614:SF0">
    <property type="entry name" value="L-CYSTINE TRANSPORT SYSTEM PERMEASE PROTEIN TCYL"/>
    <property type="match status" value="1"/>
</dbReference>
<evidence type="ECO:0000259" key="10">
    <source>
        <dbReference type="PROSITE" id="PS50928"/>
    </source>
</evidence>
<keyword evidence="5 9" id="KW-0812">Transmembrane</keyword>